<feature type="region of interest" description="Disordered" evidence="1">
    <location>
        <begin position="1"/>
        <end position="62"/>
    </location>
</feature>
<evidence type="ECO:0000256" key="1">
    <source>
        <dbReference type="SAM" id="MobiDB-lite"/>
    </source>
</evidence>
<dbReference type="HOGENOM" id="CLU_2904487_0_0_1"/>
<dbReference type="Proteomes" id="UP000027265">
    <property type="component" value="Unassembled WGS sequence"/>
</dbReference>
<organism evidence="2 3">
    <name type="scientific">Jaapia argillacea MUCL 33604</name>
    <dbReference type="NCBI Taxonomy" id="933084"/>
    <lineage>
        <taxon>Eukaryota</taxon>
        <taxon>Fungi</taxon>
        <taxon>Dikarya</taxon>
        <taxon>Basidiomycota</taxon>
        <taxon>Agaricomycotina</taxon>
        <taxon>Agaricomycetes</taxon>
        <taxon>Agaricomycetidae</taxon>
        <taxon>Jaapiales</taxon>
        <taxon>Jaapiaceae</taxon>
        <taxon>Jaapia</taxon>
    </lineage>
</organism>
<keyword evidence="3" id="KW-1185">Reference proteome</keyword>
<reference evidence="3" key="1">
    <citation type="journal article" date="2014" name="Proc. Natl. Acad. Sci. U.S.A.">
        <title>Extensive sampling of basidiomycete genomes demonstrates inadequacy of the white-rot/brown-rot paradigm for wood decay fungi.</title>
        <authorList>
            <person name="Riley R."/>
            <person name="Salamov A.A."/>
            <person name="Brown D.W."/>
            <person name="Nagy L.G."/>
            <person name="Floudas D."/>
            <person name="Held B.W."/>
            <person name="Levasseur A."/>
            <person name="Lombard V."/>
            <person name="Morin E."/>
            <person name="Otillar R."/>
            <person name="Lindquist E.A."/>
            <person name="Sun H."/>
            <person name="LaButti K.M."/>
            <person name="Schmutz J."/>
            <person name="Jabbour D."/>
            <person name="Luo H."/>
            <person name="Baker S.E."/>
            <person name="Pisabarro A.G."/>
            <person name="Walton J.D."/>
            <person name="Blanchette R.A."/>
            <person name="Henrissat B."/>
            <person name="Martin F."/>
            <person name="Cullen D."/>
            <person name="Hibbett D.S."/>
            <person name="Grigoriev I.V."/>
        </authorList>
    </citation>
    <scope>NUCLEOTIDE SEQUENCE [LARGE SCALE GENOMIC DNA]</scope>
    <source>
        <strain evidence="3">MUCL 33604</strain>
    </source>
</reference>
<accession>A0A067PTD9</accession>
<evidence type="ECO:0000313" key="3">
    <source>
        <dbReference type="Proteomes" id="UP000027265"/>
    </source>
</evidence>
<protein>
    <submittedName>
        <fullName evidence="2">Uncharacterized protein</fullName>
    </submittedName>
</protein>
<name>A0A067PTD9_9AGAM</name>
<dbReference type="InParanoid" id="A0A067PTD9"/>
<proteinExistence type="predicted"/>
<evidence type="ECO:0000313" key="2">
    <source>
        <dbReference type="EMBL" id="KDQ58083.1"/>
    </source>
</evidence>
<sequence length="62" mass="6709">MDRNGRRWKKSPQVGKEGEKWLKRSGKTPGTSQSCSKSTCNLPRLPPAIASDASVRGLPLAS</sequence>
<gene>
    <name evidence="2" type="ORF">JAAARDRAFT_57850</name>
</gene>
<dbReference type="EMBL" id="KL197718">
    <property type="protein sequence ID" value="KDQ58083.1"/>
    <property type="molecule type" value="Genomic_DNA"/>
</dbReference>
<feature type="compositionally biased region" description="Polar residues" evidence="1">
    <location>
        <begin position="28"/>
        <end position="41"/>
    </location>
</feature>
<feature type="compositionally biased region" description="Basic residues" evidence="1">
    <location>
        <begin position="1"/>
        <end position="10"/>
    </location>
</feature>
<dbReference type="AlphaFoldDB" id="A0A067PTD9"/>